<organism evidence="1">
    <name type="scientific">Tanacetum cinerariifolium</name>
    <name type="common">Dalmatian daisy</name>
    <name type="synonym">Chrysanthemum cinerariifolium</name>
    <dbReference type="NCBI Taxonomy" id="118510"/>
    <lineage>
        <taxon>Eukaryota</taxon>
        <taxon>Viridiplantae</taxon>
        <taxon>Streptophyta</taxon>
        <taxon>Embryophyta</taxon>
        <taxon>Tracheophyta</taxon>
        <taxon>Spermatophyta</taxon>
        <taxon>Magnoliopsida</taxon>
        <taxon>eudicotyledons</taxon>
        <taxon>Gunneridae</taxon>
        <taxon>Pentapetalae</taxon>
        <taxon>asterids</taxon>
        <taxon>campanulids</taxon>
        <taxon>Asterales</taxon>
        <taxon>Asteraceae</taxon>
        <taxon>Asteroideae</taxon>
        <taxon>Anthemideae</taxon>
        <taxon>Anthemidinae</taxon>
        <taxon>Tanacetum</taxon>
    </lineage>
</organism>
<evidence type="ECO:0000313" key="1">
    <source>
        <dbReference type="EMBL" id="GFD45498.1"/>
    </source>
</evidence>
<reference evidence="1" key="1">
    <citation type="journal article" date="2019" name="Sci. Rep.">
        <title>Draft genome of Tanacetum cinerariifolium, the natural source of mosquito coil.</title>
        <authorList>
            <person name="Yamashiro T."/>
            <person name="Shiraishi A."/>
            <person name="Satake H."/>
            <person name="Nakayama K."/>
        </authorList>
    </citation>
    <scope>NUCLEOTIDE SEQUENCE</scope>
</reference>
<sequence>RYFIAAKWPRRHWNGVHSTADLRKVHGCEKMTETCTFHPSHWNSGQSIGATRLRLCSFDRSLNSEDACKVSERWHQRCALEGCRFTN</sequence>
<proteinExistence type="predicted"/>
<comment type="caution">
    <text evidence="1">The sequence shown here is derived from an EMBL/GenBank/DDBJ whole genome shotgun (WGS) entry which is preliminary data.</text>
</comment>
<dbReference type="EMBL" id="BKCJ011649897">
    <property type="protein sequence ID" value="GFD45498.1"/>
    <property type="molecule type" value="Genomic_DNA"/>
</dbReference>
<feature type="non-terminal residue" evidence="1">
    <location>
        <position position="1"/>
    </location>
</feature>
<accession>A0A699WIE0</accession>
<protein>
    <submittedName>
        <fullName evidence="1">Uncharacterized protein</fullName>
    </submittedName>
</protein>
<dbReference type="AlphaFoldDB" id="A0A699WIE0"/>
<name>A0A699WIE0_TANCI</name>
<gene>
    <name evidence="1" type="ORF">Tci_917467</name>
</gene>